<name>A0A143PGT4_LUTPR</name>
<dbReference type="InterPro" id="IPR029030">
    <property type="entry name" value="Caspase-like_dom_sf"/>
</dbReference>
<proteinExistence type="predicted"/>
<dbReference type="InterPro" id="IPR011600">
    <property type="entry name" value="Pept_C14_caspase"/>
</dbReference>
<dbReference type="PANTHER" id="PTHR48104:SF30">
    <property type="entry name" value="METACASPASE-1"/>
    <property type="match status" value="1"/>
</dbReference>
<feature type="domain" description="Peptidase C14 caspase" evidence="1">
    <location>
        <begin position="650"/>
        <end position="884"/>
    </location>
</feature>
<dbReference type="SUPFAM" id="SSF52129">
    <property type="entry name" value="Caspase-like"/>
    <property type="match status" value="1"/>
</dbReference>
<dbReference type="Proteomes" id="UP000076079">
    <property type="component" value="Chromosome"/>
</dbReference>
<dbReference type="SUPFAM" id="SSF55846">
    <property type="entry name" value="N-acetylmuramoyl-L-alanine amidase-like"/>
    <property type="match status" value="1"/>
</dbReference>
<evidence type="ECO:0000259" key="2">
    <source>
        <dbReference type="Pfam" id="PF01510"/>
    </source>
</evidence>
<dbReference type="GO" id="GO:0005737">
    <property type="term" value="C:cytoplasm"/>
    <property type="evidence" value="ECO:0007669"/>
    <property type="project" value="TreeGrafter"/>
</dbReference>
<dbReference type="GO" id="GO:0009253">
    <property type="term" value="P:peptidoglycan catabolic process"/>
    <property type="evidence" value="ECO:0007669"/>
    <property type="project" value="InterPro"/>
</dbReference>
<dbReference type="Gene3D" id="3.40.80.10">
    <property type="entry name" value="Peptidoglycan recognition protein-like"/>
    <property type="match status" value="1"/>
</dbReference>
<dbReference type="RefSeq" id="WP_110169708.1">
    <property type="nucleotide sequence ID" value="NZ_CP015136.1"/>
</dbReference>
<evidence type="ECO:0000313" key="4">
    <source>
        <dbReference type="Proteomes" id="UP000076079"/>
    </source>
</evidence>
<dbReference type="EMBL" id="CP015136">
    <property type="protein sequence ID" value="AMY07802.1"/>
    <property type="molecule type" value="Genomic_DNA"/>
</dbReference>
<feature type="domain" description="N-acetylmuramoyl-L-alanine amidase" evidence="2">
    <location>
        <begin position="25"/>
        <end position="157"/>
    </location>
</feature>
<dbReference type="InterPro" id="IPR050452">
    <property type="entry name" value="Metacaspase"/>
</dbReference>
<dbReference type="InterPro" id="IPR002502">
    <property type="entry name" value="Amidase_domain"/>
</dbReference>
<dbReference type="KEGG" id="abac:LuPra_00983"/>
<reference evidence="3 4" key="1">
    <citation type="journal article" date="2016" name="Genome Announc.">
        <title>First Complete Genome Sequence of a Subdivision 6 Acidobacterium Strain.</title>
        <authorList>
            <person name="Huang S."/>
            <person name="Vieira S."/>
            <person name="Bunk B."/>
            <person name="Riedel T."/>
            <person name="Sproer C."/>
            <person name="Overmann J."/>
        </authorList>
    </citation>
    <scope>NUCLEOTIDE SEQUENCE [LARGE SCALE GENOMIC DNA]</scope>
    <source>
        <strain evidence="4">DSM 100886 HEG_-6_39</strain>
    </source>
</reference>
<dbReference type="PATRIC" id="fig|1813736.3.peg.1029"/>
<organism evidence="3 4">
    <name type="scientific">Luteitalea pratensis</name>
    <dbReference type="NCBI Taxonomy" id="1855912"/>
    <lineage>
        <taxon>Bacteria</taxon>
        <taxon>Pseudomonadati</taxon>
        <taxon>Acidobacteriota</taxon>
        <taxon>Vicinamibacteria</taxon>
        <taxon>Vicinamibacterales</taxon>
        <taxon>Vicinamibacteraceae</taxon>
        <taxon>Luteitalea</taxon>
    </lineage>
</organism>
<evidence type="ECO:0000259" key="1">
    <source>
        <dbReference type="Pfam" id="PF00656"/>
    </source>
</evidence>
<keyword evidence="4" id="KW-1185">Reference proteome</keyword>
<dbReference type="CDD" id="cd06583">
    <property type="entry name" value="PGRP"/>
    <property type="match status" value="1"/>
</dbReference>
<evidence type="ECO:0000313" key="3">
    <source>
        <dbReference type="EMBL" id="AMY07802.1"/>
    </source>
</evidence>
<dbReference type="OrthoDB" id="3648721at2"/>
<dbReference type="STRING" id="1855912.LuPra_00983"/>
<dbReference type="InterPro" id="IPR036505">
    <property type="entry name" value="Amidase/PGRP_sf"/>
</dbReference>
<protein>
    <submittedName>
        <fullName evidence="3">Uncharacterized protein</fullName>
    </submittedName>
</protein>
<dbReference type="PANTHER" id="PTHR48104">
    <property type="entry name" value="METACASPASE-4"/>
    <property type="match status" value="1"/>
</dbReference>
<dbReference type="GO" id="GO:0004197">
    <property type="term" value="F:cysteine-type endopeptidase activity"/>
    <property type="evidence" value="ECO:0007669"/>
    <property type="project" value="InterPro"/>
</dbReference>
<gene>
    <name evidence="3" type="ORF">LuPra_00983</name>
</gene>
<sequence length="963" mass="104036">MRPEIRRLTTDQFLSLLASVRPGLGRKITAVHLHHTWRPNRSQFRGVASVQAMRDYHIGLGWDDIAQHLTIDPFGISWTGRNWNLPPASQKGRNGKPDAGPFMIEMVGDFDTGQDILDGEQRAAVCAVVAGILDQCGLGTKDVHFHRELGSPKTCPGTGVDKKQLVTEIDKALASLRAAPASGARATGGSGARSKAKASVATPLPLPLEYLVSRDVAEPVDKPTAGYDDREIPEDGASARAIAAEAATRAGAFARNDLAAVVGRDADEWLVLRPHVVNLSQGKLSRRGLFKMDDHSIADIIEGIRSYAESTPSPRLMLHAHGGLVDERSALNYARAAFPWWRSHGIYPVYFVWETGAFEVIKNRLGLGRGLGDWWDRRFERFARPLARPLWDDMKDYALKSSATDAGGGEAGGARIFAQALRSLIASPPGGKPITLHAVGHSAGAIFHSHFVPALVDASMQVDSLALLAPAVRIDLFKQMVVPHLTSGKVARFEMYTMDEEAEKDDDLIEPLGVPVYGKSLLYLVSNAFEPETNKAAILGLDERFRTDTGITGLFKPTGAHRLEFSHAKGKPHNPATHSRMHGCFDNDDATMRSVLETIAGLPTTVAFPIKDTKCDKASSRALGAGFDAGRAAWPVTSPAPASRATAGARRALCIGIDSYPTSPLAGCVRDAQTWADALRGLRFDVTTVLDRDATRQRMIDALNTLVGAARPGDSLVFQYSGHGTQAEDLNGDESDRYDEALVPIDYTSGALLLDDDLADVYRRLPDGAVLTLLMDCCHSGTNSRFAPLDRSVPRNDERRRFLQLTPAVEEAHRRFRARAPATDPTNAEESLPGLIHFAACLDNQFAYESGGQGHFTRIAAAALASAVSRRQTNEDYGSEVATQVIGLGRPQTPRLMRLPAGLDQLPLLAGKGGAGGVVDAADVVPGGKAPGAGVPQDERAMAEWWLQIHEAGAAYWRQRLGR</sequence>
<dbReference type="Gene3D" id="3.40.50.1460">
    <property type="match status" value="1"/>
</dbReference>
<dbReference type="Pfam" id="PF00656">
    <property type="entry name" value="Peptidase_C14"/>
    <property type="match status" value="1"/>
</dbReference>
<accession>A0A143PGT4</accession>
<dbReference type="GO" id="GO:0006508">
    <property type="term" value="P:proteolysis"/>
    <property type="evidence" value="ECO:0007669"/>
    <property type="project" value="InterPro"/>
</dbReference>
<reference evidence="4" key="2">
    <citation type="submission" date="2016-04" db="EMBL/GenBank/DDBJ databases">
        <title>First Complete Genome Sequence of a Subdivision 6 Acidobacterium.</title>
        <authorList>
            <person name="Huang S."/>
            <person name="Vieira S."/>
            <person name="Bunk B."/>
            <person name="Riedel T."/>
            <person name="Sproeer C."/>
            <person name="Overmann J."/>
        </authorList>
    </citation>
    <scope>NUCLEOTIDE SEQUENCE [LARGE SCALE GENOMIC DNA]</scope>
    <source>
        <strain evidence="4">DSM 100886 HEG_-6_39</strain>
    </source>
</reference>
<dbReference type="AlphaFoldDB" id="A0A143PGT4"/>
<dbReference type="Pfam" id="PF01510">
    <property type="entry name" value="Amidase_2"/>
    <property type="match status" value="1"/>
</dbReference>
<dbReference type="GO" id="GO:0008745">
    <property type="term" value="F:N-acetylmuramoyl-L-alanine amidase activity"/>
    <property type="evidence" value="ECO:0007669"/>
    <property type="project" value="InterPro"/>
</dbReference>